<sequence length="353" mass="39261">MFWLELYSLKCLVSFFYILDSDDHSYPRESNEELSKFPTPPNVPSKLSLRVHCRQTNTLSKSTNSVHQSFLSHPKPTSSIKPSQSQPTSAINDLILPKKTTQSCLLLRASNIPIRLTPKSTQSSLPLTTSNQLIRSTPKSVHTVRSLKTVASDSPNVQSRNSTSNEVGNSTDKLNAKFQKTVLFKLSQLTIEISEVKKLLERQSMPAVLLGANNSMDSFEISDGPIDTVEQYESLVSRCESPAARTLLLNLLKKIGGSDLGKTTAYIMSRLFTNSLMSQMNMDGRGNLGKIPFRRSSICKVVVDSLMYNFPNMSIAQAHSSIAAYLKQASWRVGGPKKEIFEIKENVINNNQK</sequence>
<evidence type="ECO:0000313" key="5">
    <source>
        <dbReference type="RefSeq" id="XP_065653649.1"/>
    </source>
</evidence>
<dbReference type="RefSeq" id="XP_065653649.1">
    <property type="nucleotide sequence ID" value="XM_065797577.1"/>
</dbReference>
<dbReference type="Proteomes" id="UP001652625">
    <property type="component" value="Chromosome 05"/>
</dbReference>
<dbReference type="Pfam" id="PF16064">
    <property type="entry name" value="DUF4806"/>
    <property type="match status" value="1"/>
</dbReference>
<dbReference type="PANTHER" id="PTHR34153">
    <property type="entry name" value="SI:CH211-262H13.3-RELATED-RELATED"/>
    <property type="match status" value="1"/>
</dbReference>
<dbReference type="PANTHER" id="PTHR34153:SF2">
    <property type="entry name" value="SI:CH211-262H13.3-RELATED"/>
    <property type="match status" value="1"/>
</dbReference>
<keyword evidence="2" id="KW-0732">Signal</keyword>
<proteinExistence type="predicted"/>
<dbReference type="InterPro" id="IPR032071">
    <property type="entry name" value="DUF4806"/>
</dbReference>
<feature type="signal peptide" evidence="2">
    <location>
        <begin position="1"/>
        <end position="21"/>
    </location>
</feature>
<evidence type="ECO:0000256" key="1">
    <source>
        <dbReference type="SAM" id="MobiDB-lite"/>
    </source>
</evidence>
<accession>A0ABM4BWS7</accession>
<keyword evidence="4" id="KW-1185">Reference proteome</keyword>
<gene>
    <name evidence="5" type="primary">LOC136080650</name>
</gene>
<protein>
    <submittedName>
        <fullName evidence="5">Uncharacterized protein LOC136080650</fullName>
    </submittedName>
</protein>
<feature type="region of interest" description="Disordered" evidence="1">
    <location>
        <begin position="58"/>
        <end position="88"/>
    </location>
</feature>
<dbReference type="GeneID" id="136080650"/>
<feature type="region of interest" description="Disordered" evidence="1">
    <location>
        <begin position="151"/>
        <end position="170"/>
    </location>
</feature>
<name>A0ABM4BWS7_HYDVU</name>
<feature type="domain" description="DUF4806" evidence="3">
    <location>
        <begin position="224"/>
        <end position="299"/>
    </location>
</feature>
<evidence type="ECO:0000256" key="2">
    <source>
        <dbReference type="SAM" id="SignalP"/>
    </source>
</evidence>
<organism evidence="4 5">
    <name type="scientific">Hydra vulgaris</name>
    <name type="common">Hydra</name>
    <name type="synonym">Hydra attenuata</name>
    <dbReference type="NCBI Taxonomy" id="6087"/>
    <lineage>
        <taxon>Eukaryota</taxon>
        <taxon>Metazoa</taxon>
        <taxon>Cnidaria</taxon>
        <taxon>Hydrozoa</taxon>
        <taxon>Hydroidolina</taxon>
        <taxon>Anthoathecata</taxon>
        <taxon>Aplanulata</taxon>
        <taxon>Hydridae</taxon>
        <taxon>Hydra</taxon>
    </lineage>
</organism>
<reference evidence="5" key="1">
    <citation type="submission" date="2025-08" db="UniProtKB">
        <authorList>
            <consortium name="RefSeq"/>
        </authorList>
    </citation>
    <scope>IDENTIFICATION</scope>
</reference>
<evidence type="ECO:0000313" key="4">
    <source>
        <dbReference type="Proteomes" id="UP001652625"/>
    </source>
</evidence>
<evidence type="ECO:0000259" key="3">
    <source>
        <dbReference type="Pfam" id="PF16064"/>
    </source>
</evidence>
<feature type="chain" id="PRO_5045784836" evidence="2">
    <location>
        <begin position="22"/>
        <end position="353"/>
    </location>
</feature>